<dbReference type="AlphaFoldDB" id="A0A9X0A932"/>
<feature type="region of interest" description="Disordered" evidence="1">
    <location>
        <begin position="170"/>
        <end position="204"/>
    </location>
</feature>
<protein>
    <submittedName>
        <fullName evidence="2">Uncharacterized protein</fullName>
    </submittedName>
</protein>
<proteinExistence type="predicted"/>
<accession>A0A9X0A932</accession>
<organism evidence="2 3">
    <name type="scientific">Sclerotinia nivalis</name>
    <dbReference type="NCBI Taxonomy" id="352851"/>
    <lineage>
        <taxon>Eukaryota</taxon>
        <taxon>Fungi</taxon>
        <taxon>Dikarya</taxon>
        <taxon>Ascomycota</taxon>
        <taxon>Pezizomycotina</taxon>
        <taxon>Leotiomycetes</taxon>
        <taxon>Helotiales</taxon>
        <taxon>Sclerotiniaceae</taxon>
        <taxon>Sclerotinia</taxon>
    </lineage>
</organism>
<evidence type="ECO:0000313" key="2">
    <source>
        <dbReference type="EMBL" id="KAJ8058499.1"/>
    </source>
</evidence>
<sequence length="284" mass="32285">MHKSGGIVGMSKRNFWMIFKVAWAQSATTHNILKSFEKAGIYPINKNVTIRSIEPKRASTPPTSIQLAGNKIKTLYTTKTLRHLKLEFRLKQDPDITQKLFKAAFTNAANANIQLHRAKGLEEALKIERKKRTRSKRLNLVGEEGGGAFLYSPSQIERARAYQSTKALAAEQEKEAKKQEKAEKKVEREQRDRATKERVAQREVDRQIGRDTKEGVKRARKSLIPSVKRVQMTPKRFHTIGLVSKEATKDHDVVEVDKSVVEGEEGVLRSRAGRYIKISSKLIK</sequence>
<name>A0A9X0A932_9HELO</name>
<reference evidence="2" key="1">
    <citation type="submission" date="2022-11" db="EMBL/GenBank/DDBJ databases">
        <title>Genome Resource of Sclerotinia nivalis Strain SnTB1, a Plant Pathogen Isolated from American Ginseng.</title>
        <authorList>
            <person name="Fan S."/>
        </authorList>
    </citation>
    <scope>NUCLEOTIDE SEQUENCE</scope>
    <source>
        <strain evidence="2">SnTB1</strain>
    </source>
</reference>
<evidence type="ECO:0000256" key="1">
    <source>
        <dbReference type="SAM" id="MobiDB-lite"/>
    </source>
</evidence>
<gene>
    <name evidence="2" type="ORF">OCU04_012687</name>
</gene>
<dbReference type="Proteomes" id="UP001152300">
    <property type="component" value="Unassembled WGS sequence"/>
</dbReference>
<feature type="compositionally biased region" description="Basic and acidic residues" evidence="1">
    <location>
        <begin position="171"/>
        <end position="204"/>
    </location>
</feature>
<keyword evidence="3" id="KW-1185">Reference proteome</keyword>
<dbReference type="EMBL" id="JAPEIS010000016">
    <property type="protein sequence ID" value="KAJ8058499.1"/>
    <property type="molecule type" value="Genomic_DNA"/>
</dbReference>
<dbReference type="OrthoDB" id="3560646at2759"/>
<comment type="caution">
    <text evidence="2">The sequence shown here is derived from an EMBL/GenBank/DDBJ whole genome shotgun (WGS) entry which is preliminary data.</text>
</comment>
<evidence type="ECO:0000313" key="3">
    <source>
        <dbReference type="Proteomes" id="UP001152300"/>
    </source>
</evidence>